<feature type="region of interest" description="Disordered" evidence="1">
    <location>
        <begin position="17"/>
        <end position="49"/>
    </location>
</feature>
<evidence type="ECO:0000256" key="1">
    <source>
        <dbReference type="SAM" id="MobiDB-lite"/>
    </source>
</evidence>
<accession>A0A8S1LGF7</accession>
<feature type="compositionally biased region" description="Basic and acidic residues" evidence="1">
    <location>
        <begin position="40"/>
        <end position="49"/>
    </location>
</feature>
<evidence type="ECO:0000313" key="3">
    <source>
        <dbReference type="Proteomes" id="UP000692954"/>
    </source>
</evidence>
<feature type="compositionally biased region" description="Low complexity" evidence="1">
    <location>
        <begin position="23"/>
        <end position="39"/>
    </location>
</feature>
<dbReference type="EMBL" id="CAJJDN010000016">
    <property type="protein sequence ID" value="CAD8062034.1"/>
    <property type="molecule type" value="Genomic_DNA"/>
</dbReference>
<comment type="caution">
    <text evidence="2">The sequence shown here is derived from an EMBL/GenBank/DDBJ whole genome shotgun (WGS) entry which is preliminary data.</text>
</comment>
<dbReference type="Proteomes" id="UP000692954">
    <property type="component" value="Unassembled WGS sequence"/>
</dbReference>
<sequence length="155" mass="17808">MGANCCKQYNDKPQELTNLNQFTTSNTSQKKSSSSSNTLNKEKCHQQDENFKEEASVTYIHEPLKQESDIQEIKEVNGDVDGVESIQQSHQFLQDCIPNNNDSSSEQEESFHCDDTNTKKTILKHELKYCQNQGSAQNKQVVKKKVRFDLKLNFK</sequence>
<name>A0A8S1LGF7_9CILI</name>
<reference evidence="2" key="1">
    <citation type="submission" date="2021-01" db="EMBL/GenBank/DDBJ databases">
        <authorList>
            <consortium name="Genoscope - CEA"/>
            <person name="William W."/>
        </authorList>
    </citation>
    <scope>NUCLEOTIDE SEQUENCE</scope>
</reference>
<protein>
    <submittedName>
        <fullName evidence="2">Uncharacterized protein</fullName>
    </submittedName>
</protein>
<dbReference type="AlphaFoldDB" id="A0A8S1LGF7"/>
<keyword evidence="3" id="KW-1185">Reference proteome</keyword>
<proteinExistence type="predicted"/>
<gene>
    <name evidence="2" type="ORF">PSON_ATCC_30995.1.T0160106</name>
</gene>
<evidence type="ECO:0000313" key="2">
    <source>
        <dbReference type="EMBL" id="CAD8062034.1"/>
    </source>
</evidence>
<organism evidence="2 3">
    <name type="scientific">Paramecium sonneborni</name>
    <dbReference type="NCBI Taxonomy" id="65129"/>
    <lineage>
        <taxon>Eukaryota</taxon>
        <taxon>Sar</taxon>
        <taxon>Alveolata</taxon>
        <taxon>Ciliophora</taxon>
        <taxon>Intramacronucleata</taxon>
        <taxon>Oligohymenophorea</taxon>
        <taxon>Peniculida</taxon>
        <taxon>Parameciidae</taxon>
        <taxon>Paramecium</taxon>
    </lineage>
</organism>
<dbReference type="OrthoDB" id="296737at2759"/>